<comment type="caution">
    <text evidence="2">The sequence shown here is derived from an EMBL/GenBank/DDBJ whole genome shotgun (WGS) entry which is preliminary data.</text>
</comment>
<reference evidence="2 3" key="1">
    <citation type="journal article" date="2021" name="Genome Biol. Evol.">
        <title>The evolution of interdependence in a four-way mealybug symbiosis.</title>
        <authorList>
            <person name="Garber A.I."/>
            <person name="Kupper M."/>
            <person name="Laetsch D.R."/>
            <person name="Weldon S.R."/>
            <person name="Ladinsky M.S."/>
            <person name="Bjorkman P.J."/>
            <person name="McCutcheon J.P."/>
        </authorList>
    </citation>
    <scope>NUCLEOTIDE SEQUENCE [LARGE SCALE GENOMIC DNA]</scope>
    <source>
        <strain evidence="2">SOD</strain>
    </source>
</reference>
<feature type="domain" description="SPI-1 type 3 secretion system secretin N0" evidence="1">
    <location>
        <begin position="48"/>
        <end position="102"/>
    </location>
</feature>
<evidence type="ECO:0000259" key="1">
    <source>
        <dbReference type="Pfam" id="PF21304"/>
    </source>
</evidence>
<dbReference type="Pfam" id="PF21304">
    <property type="entry name" value="T3S_SPI-1_N0"/>
    <property type="match status" value="1"/>
</dbReference>
<dbReference type="InterPro" id="IPR049034">
    <property type="entry name" value="T3S_SPI-1_N0"/>
</dbReference>
<name>A0ABS5YDR9_9GAMM</name>
<protein>
    <recommendedName>
        <fullName evidence="1">SPI-1 type 3 secretion system secretin N0 domain-containing protein</fullName>
    </recommendedName>
</protein>
<dbReference type="EMBL" id="JAFJYC010000001">
    <property type="protein sequence ID" value="MBT9432266.1"/>
    <property type="molecule type" value="Genomic_DNA"/>
</dbReference>
<evidence type="ECO:0000313" key="2">
    <source>
        <dbReference type="EMBL" id="MBT9432266.1"/>
    </source>
</evidence>
<sequence length="106" mass="11332">MSKVVQLFKVGCTWLLLAAVGVPAAVWAGPFRSDQTTNDSSSGSINEYVANKSSIRQLLSALSGEIHKPIIVSELAGRKQVSGKFDMDKPLQLLESLASRTASDLV</sequence>
<dbReference type="RefSeq" id="WP_215669434.1">
    <property type="nucleotide sequence ID" value="NZ_JAFJYC010000001.1"/>
</dbReference>
<keyword evidence="3" id="KW-1185">Reference proteome</keyword>
<evidence type="ECO:0000313" key="3">
    <source>
        <dbReference type="Proteomes" id="UP000811282"/>
    </source>
</evidence>
<gene>
    <name evidence="2" type="ORF">JZM24_09255</name>
</gene>
<dbReference type="Proteomes" id="UP000811282">
    <property type="component" value="Unassembled WGS sequence"/>
</dbReference>
<accession>A0ABS5YDR9</accession>
<organism evidence="2 3">
    <name type="scientific">Candidatus Sodalis endolongispinus</name>
    <dbReference type="NCBI Taxonomy" id="2812662"/>
    <lineage>
        <taxon>Bacteria</taxon>
        <taxon>Pseudomonadati</taxon>
        <taxon>Pseudomonadota</taxon>
        <taxon>Gammaproteobacteria</taxon>
        <taxon>Enterobacterales</taxon>
        <taxon>Bruguierivoracaceae</taxon>
        <taxon>Sodalis</taxon>
    </lineage>
</organism>
<dbReference type="Gene3D" id="3.55.50.30">
    <property type="match status" value="1"/>
</dbReference>
<proteinExistence type="predicted"/>